<feature type="region of interest" description="Disordered" evidence="1">
    <location>
        <begin position="38"/>
        <end position="113"/>
    </location>
</feature>
<proteinExistence type="predicted"/>
<feature type="compositionally biased region" description="Basic and acidic residues" evidence="1">
    <location>
        <begin position="768"/>
        <end position="790"/>
    </location>
</feature>
<comment type="caution">
    <text evidence="2">The sequence shown here is derived from an EMBL/GenBank/DDBJ whole genome shotgun (WGS) entry which is preliminary data.</text>
</comment>
<gene>
    <name evidence="2" type="ORF">PEVE_00009631</name>
</gene>
<feature type="compositionally biased region" description="Basic and acidic residues" evidence="1">
    <location>
        <begin position="517"/>
        <end position="545"/>
    </location>
</feature>
<accession>A0ABN8R923</accession>
<feature type="region of interest" description="Disordered" evidence="1">
    <location>
        <begin position="394"/>
        <end position="415"/>
    </location>
</feature>
<feature type="compositionally biased region" description="Low complexity" evidence="1">
    <location>
        <begin position="713"/>
        <end position="724"/>
    </location>
</feature>
<organism evidence="2 3">
    <name type="scientific">Porites evermanni</name>
    <dbReference type="NCBI Taxonomy" id="104178"/>
    <lineage>
        <taxon>Eukaryota</taxon>
        <taxon>Metazoa</taxon>
        <taxon>Cnidaria</taxon>
        <taxon>Anthozoa</taxon>
        <taxon>Hexacorallia</taxon>
        <taxon>Scleractinia</taxon>
        <taxon>Fungiina</taxon>
        <taxon>Poritidae</taxon>
        <taxon>Porites</taxon>
    </lineage>
</organism>
<keyword evidence="3" id="KW-1185">Reference proteome</keyword>
<dbReference type="EMBL" id="CALNXI010001671">
    <property type="protein sequence ID" value="CAH3174555.1"/>
    <property type="molecule type" value="Genomic_DNA"/>
</dbReference>
<feature type="compositionally biased region" description="Basic and acidic residues" evidence="1">
    <location>
        <begin position="691"/>
        <end position="705"/>
    </location>
</feature>
<evidence type="ECO:0000256" key="1">
    <source>
        <dbReference type="SAM" id="MobiDB-lite"/>
    </source>
</evidence>
<feature type="compositionally biased region" description="Polar residues" evidence="1">
    <location>
        <begin position="506"/>
        <end position="516"/>
    </location>
</feature>
<feature type="compositionally biased region" description="Basic and acidic residues" evidence="1">
    <location>
        <begin position="38"/>
        <end position="51"/>
    </location>
</feature>
<feature type="compositionally biased region" description="Basic and acidic residues" evidence="1">
    <location>
        <begin position="645"/>
        <end position="655"/>
    </location>
</feature>
<sequence length="981" mass="107666">MLNLESSAVLNYNVKMALDNTKKKRNLLSIVDRLVEKTGAKKDSNVRKKQEVSSPSPRPPISIIKPYLLPPTPSSDPASPCVSDQESASDVDEQANQKGADEESEEVKKGPVVPKQPMRCDVCGLRVYKSYRFINRTSAPVHLKHFITPENDRIRVCKTCFSSRERCRKNLALILLRSKTSQMTHLRTPLGVTHGRSTKAMDYIVRDLKKGFKRPYDDLLCDETMADEDEMEADDERFLLNGNTNRNQATMPKLFAMEKENAKQASPTPAPVKNTGIVTVVKRHGGKYNPTPNCFTIYGEVDNLKSNENVVSTGAREQNENSLPINVTENLKKLVDQNSSLPSTVNITSNSEIKSINNKLTFLDHAYALPPPKGKVPSVLRTQAVTKMKVPTSKTVKETNATKQEPQKKTASADGQTSTERTCGIVCFMCDNLVTKSYSCYKKENAPEKIKHLFTPGVKVVKVCRRCMPYKKPKEEDGSAGAGKGKVKAVKGKLAKIKSAKLVKNAKSTSKANSGKMNEKKVPAVKSPSKDDKKQKDGIKEDKAKVSPTKKQFIVMQTKKLPASKVPMAKDVKLANTKPIQVVMGKLIIPPKEETKLEGGKSVSPKNANTSAKVLSTLVKSPGQKSDKGINTMEKVKDSSVASEHSAENKPKAAKVDFGTQSMKSMIGLNKVKIKSAEPVSLSNETVSEDTPEKELNEKAEDRPKVSALKQVTSSDANSTTSNDVKISSQTQKEDVEQELIGKSTSAATEEMGGDVKKSVVSLLEQEENTKSESKSSEEKKTDEKVERVAACKSIAEGVKVRETRSSSRSPVRAREMKPAEVSSPRRGRSSGTPDKKREDYKQIVPTVMTRKRLASFSESEGDKKAEIDSAVGSKRRAVAALLEKMSRKSAESSQNGSATKVKGDSSNEEVSSGKGKGHSMTRRNQIPIKCPGCNQKVVKSYRCFMRGNAPSHIKPLFTEQANPGEMLRICRKCLKGKGKS</sequence>
<reference evidence="2 3" key="1">
    <citation type="submission" date="2022-05" db="EMBL/GenBank/DDBJ databases">
        <authorList>
            <consortium name="Genoscope - CEA"/>
            <person name="William W."/>
        </authorList>
    </citation>
    <scope>NUCLEOTIDE SEQUENCE [LARGE SCALE GENOMIC DNA]</scope>
</reference>
<protein>
    <submittedName>
        <fullName evidence="2">Uncharacterized protein</fullName>
    </submittedName>
</protein>
<feature type="region of interest" description="Disordered" evidence="1">
    <location>
        <begin position="503"/>
        <end position="551"/>
    </location>
</feature>
<feature type="region of interest" description="Disordered" evidence="1">
    <location>
        <begin position="596"/>
        <end position="660"/>
    </location>
</feature>
<feature type="region of interest" description="Disordered" evidence="1">
    <location>
        <begin position="673"/>
        <end position="925"/>
    </location>
</feature>
<name>A0ABN8R923_9CNID</name>
<dbReference type="Proteomes" id="UP001159427">
    <property type="component" value="Unassembled WGS sequence"/>
</dbReference>
<evidence type="ECO:0000313" key="3">
    <source>
        <dbReference type="Proteomes" id="UP001159427"/>
    </source>
</evidence>
<evidence type="ECO:0000313" key="2">
    <source>
        <dbReference type="EMBL" id="CAH3174555.1"/>
    </source>
</evidence>
<feature type="compositionally biased region" description="Polar residues" evidence="1">
    <location>
        <begin position="604"/>
        <end position="614"/>
    </location>
</feature>